<feature type="coiled-coil region" evidence="8">
    <location>
        <begin position="315"/>
        <end position="346"/>
    </location>
</feature>
<evidence type="ECO:0000256" key="6">
    <source>
        <dbReference type="ARBA" id="ARBA00023136"/>
    </source>
</evidence>
<reference evidence="10 11" key="1">
    <citation type="submission" date="2024-09" db="EMBL/GenBank/DDBJ databases">
        <authorList>
            <person name="Sun Q."/>
            <person name="Mori K."/>
        </authorList>
    </citation>
    <scope>NUCLEOTIDE SEQUENCE [LARGE SCALE GENOMIC DNA]</scope>
    <source>
        <strain evidence="10 11">NCAIM B.02340</strain>
    </source>
</reference>
<dbReference type="EMBL" id="JBHLTW010000006">
    <property type="protein sequence ID" value="MFC0594982.1"/>
    <property type="molecule type" value="Genomic_DNA"/>
</dbReference>
<evidence type="ECO:0000256" key="3">
    <source>
        <dbReference type="ARBA" id="ARBA00022448"/>
    </source>
</evidence>
<keyword evidence="4" id="KW-1134">Transmembrane beta strand</keyword>
<name>A0ABV6PYR4_9DEIN</name>
<keyword evidence="11" id="KW-1185">Reference proteome</keyword>
<evidence type="ECO:0000256" key="1">
    <source>
        <dbReference type="ARBA" id="ARBA00004442"/>
    </source>
</evidence>
<evidence type="ECO:0000256" key="7">
    <source>
        <dbReference type="ARBA" id="ARBA00023237"/>
    </source>
</evidence>
<keyword evidence="8" id="KW-0175">Coiled coil</keyword>
<dbReference type="PANTHER" id="PTHR30026:SF20">
    <property type="entry name" value="OUTER MEMBRANE PROTEIN TOLC"/>
    <property type="match status" value="1"/>
</dbReference>
<dbReference type="SUPFAM" id="SSF56954">
    <property type="entry name" value="Outer membrane efflux proteins (OEP)"/>
    <property type="match status" value="1"/>
</dbReference>
<gene>
    <name evidence="10" type="ORF">ACFFFP_02140</name>
</gene>
<dbReference type="Pfam" id="PF02321">
    <property type="entry name" value="OEP"/>
    <property type="match status" value="2"/>
</dbReference>
<dbReference type="InterPro" id="IPR003423">
    <property type="entry name" value="OMP_efflux"/>
</dbReference>
<sequence>MRALALLPLLALALAQGLSLPQALGLLPQSPGFLALKAQYAQAEAAYQAAQAALGLKASAGGSLGYLALEGQSTLSEGLTANLTLLTLPYGPAHEALRQAAWALERAALSREAGEMDLLLSLLQQYFNAYLAAKNLEVAQKALEVAQEAYRVAQAKRREGQLSEQGLRQAEADLARAQAQLAQAQAQEASARAALYAALGQPSGPPPTTSPPPPPSPLGLEEALKALPNRPEIQRAKNALKDAEEALAYAERARWLPQGSLSLSYGQVGASTGSSLGLSLNLGTGQVGASATYVPEASGPKGLRASLALSLPLLAPDLEASLAQAKANLEAQKAALVQALAAAEAEIRGRHAAYLAALAQVEAAQKALLAADQTLGDAQKRLQAGLSTPLEVAQAETARLQAAYNLESARVSAYLAYLSLRRSLGQLRLESYLKEVNP</sequence>
<keyword evidence="6" id="KW-0472">Membrane</keyword>
<dbReference type="Proteomes" id="UP001589830">
    <property type="component" value="Unassembled WGS sequence"/>
</dbReference>
<dbReference type="InterPro" id="IPR051906">
    <property type="entry name" value="TolC-like"/>
</dbReference>
<evidence type="ECO:0000313" key="11">
    <source>
        <dbReference type="Proteomes" id="UP001589830"/>
    </source>
</evidence>
<keyword evidence="7" id="KW-0998">Cell outer membrane</keyword>
<evidence type="ECO:0000313" key="10">
    <source>
        <dbReference type="EMBL" id="MFC0594982.1"/>
    </source>
</evidence>
<dbReference type="PANTHER" id="PTHR30026">
    <property type="entry name" value="OUTER MEMBRANE PROTEIN TOLC"/>
    <property type="match status" value="1"/>
</dbReference>
<keyword evidence="3" id="KW-0813">Transport</keyword>
<feature type="coiled-coil region" evidence="8">
    <location>
        <begin position="136"/>
        <end position="194"/>
    </location>
</feature>
<comment type="similarity">
    <text evidence="2">Belongs to the outer membrane factor (OMF) (TC 1.B.17) family.</text>
</comment>
<comment type="subcellular location">
    <subcellularLocation>
        <location evidence="1">Cell outer membrane</location>
    </subcellularLocation>
</comment>
<feature type="compositionally biased region" description="Pro residues" evidence="9">
    <location>
        <begin position="203"/>
        <end position="217"/>
    </location>
</feature>
<evidence type="ECO:0000256" key="4">
    <source>
        <dbReference type="ARBA" id="ARBA00022452"/>
    </source>
</evidence>
<protein>
    <submittedName>
        <fullName evidence="10">TolC family protein</fullName>
    </submittedName>
</protein>
<keyword evidence="5" id="KW-0812">Transmembrane</keyword>
<evidence type="ECO:0000256" key="2">
    <source>
        <dbReference type="ARBA" id="ARBA00007613"/>
    </source>
</evidence>
<evidence type="ECO:0000256" key="9">
    <source>
        <dbReference type="SAM" id="MobiDB-lite"/>
    </source>
</evidence>
<dbReference type="Gene3D" id="1.20.1600.10">
    <property type="entry name" value="Outer membrane efflux proteins (OEP)"/>
    <property type="match status" value="1"/>
</dbReference>
<proteinExistence type="inferred from homology"/>
<feature type="region of interest" description="Disordered" evidence="9">
    <location>
        <begin position="199"/>
        <end position="221"/>
    </location>
</feature>
<evidence type="ECO:0000256" key="5">
    <source>
        <dbReference type="ARBA" id="ARBA00022692"/>
    </source>
</evidence>
<organism evidence="10 11">
    <name type="scientific">Thermus composti</name>
    <dbReference type="NCBI Taxonomy" id="532059"/>
    <lineage>
        <taxon>Bacteria</taxon>
        <taxon>Thermotogati</taxon>
        <taxon>Deinococcota</taxon>
        <taxon>Deinococci</taxon>
        <taxon>Thermales</taxon>
        <taxon>Thermaceae</taxon>
        <taxon>Thermus</taxon>
    </lineage>
</organism>
<dbReference type="RefSeq" id="WP_188845715.1">
    <property type="nucleotide sequence ID" value="NZ_BMPJ01000003.1"/>
</dbReference>
<evidence type="ECO:0000256" key="8">
    <source>
        <dbReference type="SAM" id="Coils"/>
    </source>
</evidence>
<accession>A0ABV6PYR4</accession>
<comment type="caution">
    <text evidence="10">The sequence shown here is derived from an EMBL/GenBank/DDBJ whole genome shotgun (WGS) entry which is preliminary data.</text>
</comment>